<dbReference type="Gene3D" id="1.10.10.10">
    <property type="entry name" value="Winged helix-like DNA-binding domain superfamily/Winged helix DNA-binding domain"/>
    <property type="match status" value="1"/>
</dbReference>
<accession>A0A1Z3HL62</accession>
<dbReference type="KEGG" id="hhg:XM38_019740"/>
<dbReference type="AlphaFoldDB" id="A0A1Z3HL62"/>
<evidence type="ECO:0000313" key="2">
    <source>
        <dbReference type="EMBL" id="ASC71025.1"/>
    </source>
</evidence>
<name>A0A1Z3HL62_9CYAN</name>
<sequence>MCPHSADLRRRIVTLYERGEGSIRQLAKRFQVSQDSVRLLVKQYQATGSIAPKPYTGGPQPTLQASHHEVLRELVEADNDATLVQLAERLACKIA</sequence>
<dbReference type="InterPro" id="IPR036388">
    <property type="entry name" value="WH-like_DNA-bd_sf"/>
</dbReference>
<organism evidence="2 3">
    <name type="scientific">Halomicronema hongdechloris C2206</name>
    <dbReference type="NCBI Taxonomy" id="1641165"/>
    <lineage>
        <taxon>Bacteria</taxon>
        <taxon>Bacillati</taxon>
        <taxon>Cyanobacteriota</taxon>
        <taxon>Cyanophyceae</taxon>
        <taxon>Nodosilineales</taxon>
        <taxon>Nodosilineaceae</taxon>
        <taxon>Halomicronema</taxon>
    </lineage>
</organism>
<dbReference type="RefSeq" id="WP_080813644.1">
    <property type="nucleotide sequence ID" value="NZ_CP021983.2"/>
</dbReference>
<dbReference type="SUPFAM" id="SSF46689">
    <property type="entry name" value="Homeodomain-like"/>
    <property type="match status" value="1"/>
</dbReference>
<proteinExistence type="predicted"/>
<evidence type="ECO:0000259" key="1">
    <source>
        <dbReference type="Pfam" id="PF13518"/>
    </source>
</evidence>
<evidence type="ECO:0000313" key="3">
    <source>
        <dbReference type="Proteomes" id="UP000191901"/>
    </source>
</evidence>
<dbReference type="EMBL" id="CP021983">
    <property type="protein sequence ID" value="ASC71025.1"/>
    <property type="molecule type" value="Genomic_DNA"/>
</dbReference>
<dbReference type="InterPro" id="IPR055247">
    <property type="entry name" value="InsJ-like_HTH"/>
</dbReference>
<protein>
    <recommendedName>
        <fullName evidence="1">Insertion element IS150 protein InsJ-like helix-turn-helix domain-containing protein</fullName>
    </recommendedName>
</protein>
<reference evidence="2 3" key="1">
    <citation type="journal article" date="2016" name="Biochim. Biophys. Acta">
        <title>Characterization of red-shifted phycobilisomes isolated from the chlorophyll f-containing cyanobacterium Halomicronema hongdechloris.</title>
        <authorList>
            <person name="Li Y."/>
            <person name="Lin Y."/>
            <person name="Garvey C.J."/>
            <person name="Birch D."/>
            <person name="Corkery R.W."/>
            <person name="Loughlin P.C."/>
            <person name="Scheer H."/>
            <person name="Willows R.D."/>
            <person name="Chen M."/>
        </authorList>
    </citation>
    <scope>NUCLEOTIDE SEQUENCE [LARGE SCALE GENOMIC DNA]</scope>
    <source>
        <strain evidence="2 3">C2206</strain>
    </source>
</reference>
<dbReference type="InterPro" id="IPR009057">
    <property type="entry name" value="Homeodomain-like_sf"/>
</dbReference>
<dbReference type="Pfam" id="PF13518">
    <property type="entry name" value="HTH_28"/>
    <property type="match status" value="1"/>
</dbReference>
<dbReference type="Proteomes" id="UP000191901">
    <property type="component" value="Chromosome"/>
</dbReference>
<feature type="domain" description="Insertion element IS150 protein InsJ-like helix-turn-helix" evidence="1">
    <location>
        <begin position="9"/>
        <end position="51"/>
    </location>
</feature>
<gene>
    <name evidence="2" type="ORF">XM38_019740</name>
</gene>
<dbReference type="OrthoDB" id="5511915at2"/>
<keyword evidence="3" id="KW-1185">Reference proteome</keyword>